<feature type="transmembrane region" description="Helical" evidence="1">
    <location>
        <begin position="62"/>
        <end position="81"/>
    </location>
</feature>
<feature type="transmembrane region" description="Helical" evidence="1">
    <location>
        <begin position="38"/>
        <end position="56"/>
    </location>
</feature>
<dbReference type="AlphaFoldDB" id="A0A1G4PD52"/>
<organism evidence="2 3">
    <name type="scientific">Ancylobacter rudongensis</name>
    <dbReference type="NCBI Taxonomy" id="177413"/>
    <lineage>
        <taxon>Bacteria</taxon>
        <taxon>Pseudomonadati</taxon>
        <taxon>Pseudomonadota</taxon>
        <taxon>Alphaproteobacteria</taxon>
        <taxon>Hyphomicrobiales</taxon>
        <taxon>Xanthobacteraceae</taxon>
        <taxon>Ancylobacter</taxon>
    </lineage>
</organism>
<keyword evidence="1" id="KW-0812">Transmembrane</keyword>
<dbReference type="RefSeq" id="WP_244517535.1">
    <property type="nucleotide sequence ID" value="NZ_FMTP01000001.1"/>
</dbReference>
<name>A0A1G4PD52_9HYPH</name>
<evidence type="ECO:0000256" key="1">
    <source>
        <dbReference type="SAM" id="Phobius"/>
    </source>
</evidence>
<dbReference type="EMBL" id="FMTP01000001">
    <property type="protein sequence ID" value="SCW30191.1"/>
    <property type="molecule type" value="Genomic_DNA"/>
</dbReference>
<proteinExistence type="predicted"/>
<keyword evidence="3" id="KW-1185">Reference proteome</keyword>
<feature type="transmembrane region" description="Helical" evidence="1">
    <location>
        <begin position="134"/>
        <end position="152"/>
    </location>
</feature>
<feature type="transmembrane region" description="Helical" evidence="1">
    <location>
        <begin position="12"/>
        <end position="31"/>
    </location>
</feature>
<gene>
    <name evidence="2" type="ORF">SAMN05660859_0481</name>
</gene>
<evidence type="ECO:0000313" key="3">
    <source>
        <dbReference type="Proteomes" id="UP000198889"/>
    </source>
</evidence>
<accession>A0A1G4PD52</accession>
<feature type="transmembrane region" description="Helical" evidence="1">
    <location>
        <begin position="93"/>
        <end position="114"/>
    </location>
</feature>
<sequence>MFDPTTWTGFHTWLSFIAIAAGFVVLAGLIAGRDRGGWTAAFLALAFATSATGFGFPFNGILPSHIVGMVALVVLAVTVPARYHFRRTGRWNTAYAVGIVVSQWLLVFVALAQAFAKVPVLHALAPTQSEPPFAIAQGVVLLLFVLAGVATLRGGRQAALRA</sequence>
<keyword evidence="1" id="KW-1133">Transmembrane helix</keyword>
<dbReference type="Proteomes" id="UP000198889">
    <property type="component" value="Unassembled WGS sequence"/>
</dbReference>
<evidence type="ECO:0000313" key="2">
    <source>
        <dbReference type="EMBL" id="SCW30191.1"/>
    </source>
</evidence>
<protein>
    <submittedName>
        <fullName evidence="2">Uncharacterized protein</fullName>
    </submittedName>
</protein>
<reference evidence="3" key="1">
    <citation type="submission" date="2016-10" db="EMBL/GenBank/DDBJ databases">
        <authorList>
            <person name="Varghese N."/>
            <person name="Submissions S."/>
        </authorList>
    </citation>
    <scope>NUCLEOTIDE SEQUENCE [LARGE SCALE GENOMIC DNA]</scope>
    <source>
        <strain evidence="3">CGMCC 1.1761</strain>
    </source>
</reference>
<keyword evidence="1" id="KW-0472">Membrane</keyword>